<dbReference type="STRING" id="571932.SAMN05421743_10239"/>
<dbReference type="AlphaFoldDB" id="A0A1H3X6G5"/>
<dbReference type="InterPro" id="IPR012452">
    <property type="entry name" value="DUF1657"/>
</dbReference>
<evidence type="ECO:0008006" key="3">
    <source>
        <dbReference type="Google" id="ProtNLM"/>
    </source>
</evidence>
<reference evidence="2" key="1">
    <citation type="submission" date="2016-10" db="EMBL/GenBank/DDBJ databases">
        <authorList>
            <person name="Varghese N."/>
            <person name="Submissions S."/>
        </authorList>
    </citation>
    <scope>NUCLEOTIDE SEQUENCE [LARGE SCALE GENOMIC DNA]</scope>
    <source>
        <strain evidence="2">CCM7597</strain>
    </source>
</reference>
<accession>A0A1H3X6G5</accession>
<proteinExistence type="predicted"/>
<sequence>MTVGADLKQCLATIKSIEAGLSALAINTNAADEQKLFHEQMLTMEEIKHDLMQRIGEVEREEEQYKGF</sequence>
<name>A0A1H3X6G5_9BACI</name>
<dbReference type="EMBL" id="FNQR01000002">
    <property type="protein sequence ID" value="SDZ94212.1"/>
    <property type="molecule type" value="Genomic_DNA"/>
</dbReference>
<dbReference type="Pfam" id="PF07870">
    <property type="entry name" value="DUF1657"/>
    <property type="match status" value="1"/>
</dbReference>
<keyword evidence="2" id="KW-1185">Reference proteome</keyword>
<evidence type="ECO:0000313" key="1">
    <source>
        <dbReference type="EMBL" id="SDZ94212.1"/>
    </source>
</evidence>
<dbReference type="OrthoDB" id="1684731at2"/>
<dbReference type="Proteomes" id="UP000198584">
    <property type="component" value="Unassembled WGS sequence"/>
</dbReference>
<gene>
    <name evidence="1" type="ORF">SAMN05421743_10239</name>
</gene>
<dbReference type="RefSeq" id="WP_093042075.1">
    <property type="nucleotide sequence ID" value="NZ_FNQR01000002.1"/>
</dbReference>
<evidence type="ECO:0000313" key="2">
    <source>
        <dbReference type="Proteomes" id="UP000198584"/>
    </source>
</evidence>
<organism evidence="1 2">
    <name type="scientific">Thalassobacillus cyri</name>
    <dbReference type="NCBI Taxonomy" id="571932"/>
    <lineage>
        <taxon>Bacteria</taxon>
        <taxon>Bacillati</taxon>
        <taxon>Bacillota</taxon>
        <taxon>Bacilli</taxon>
        <taxon>Bacillales</taxon>
        <taxon>Bacillaceae</taxon>
        <taxon>Thalassobacillus</taxon>
    </lineage>
</organism>
<protein>
    <recommendedName>
        <fullName evidence="3">DUF1657 domain-containing protein</fullName>
    </recommendedName>
</protein>